<sequence>MILEIKNQMKELIAVDYKSINSLGKNEKNLEQALAKNIGDLIFPEYLVIGNQRSFQKEADIFAVDEQGNLIVFELKVAGEYDRGKIYQALEYAQIFSNWQYDDMNIHYKKCYPNTKQDLKDAFRDQFGFELESSKFNRNQKIVVISNGSAIQTKSVSEYWKRKNIEIEEYFYRIYDIQGSIFFELSNELYSGKVSGNCWITHLYIIECLKFCVETWDLCPN</sequence>
<protein>
    <recommendedName>
        <fullName evidence="3">DUF91 domain-containing protein</fullName>
    </recommendedName>
</protein>
<accession>M3GVH6</accession>
<dbReference type="AlphaFoldDB" id="M3GVH6"/>
<dbReference type="InterPro" id="IPR011856">
    <property type="entry name" value="tRNA_endonuc-like_dom_sf"/>
</dbReference>
<dbReference type="Proteomes" id="UP000011770">
    <property type="component" value="Unassembled WGS sequence"/>
</dbReference>
<dbReference type="GO" id="GO:0003676">
    <property type="term" value="F:nucleic acid binding"/>
    <property type="evidence" value="ECO:0007669"/>
    <property type="project" value="InterPro"/>
</dbReference>
<evidence type="ECO:0008006" key="3">
    <source>
        <dbReference type="Google" id="ProtNLM"/>
    </source>
</evidence>
<comment type="caution">
    <text evidence="1">The sequence shown here is derived from an EMBL/GenBank/DDBJ whole genome shotgun (WGS) entry which is preliminary data.</text>
</comment>
<proteinExistence type="predicted"/>
<organism evidence="1 2">
    <name type="scientific">Leptospira weilii serovar Topaz str. LT2116</name>
    <dbReference type="NCBI Taxonomy" id="1088540"/>
    <lineage>
        <taxon>Bacteria</taxon>
        <taxon>Pseudomonadati</taxon>
        <taxon>Spirochaetota</taxon>
        <taxon>Spirochaetia</taxon>
        <taxon>Leptospirales</taxon>
        <taxon>Leptospiraceae</taxon>
        <taxon>Leptospira</taxon>
    </lineage>
</organism>
<name>M3GVH6_9LEPT</name>
<evidence type="ECO:0000313" key="1">
    <source>
        <dbReference type="EMBL" id="EMF80901.1"/>
    </source>
</evidence>
<dbReference type="Gene3D" id="3.40.1350.10">
    <property type="match status" value="1"/>
</dbReference>
<dbReference type="EMBL" id="AHOR02000044">
    <property type="protein sequence ID" value="EMF80901.1"/>
    <property type="molecule type" value="Genomic_DNA"/>
</dbReference>
<evidence type="ECO:0000313" key="2">
    <source>
        <dbReference type="Proteomes" id="UP000011770"/>
    </source>
</evidence>
<reference evidence="1 2" key="1">
    <citation type="submission" date="2013-01" db="EMBL/GenBank/DDBJ databases">
        <authorList>
            <person name="Harkins D.M."/>
            <person name="Durkin A.S."/>
            <person name="Brinkac L.M."/>
            <person name="Haft D.H."/>
            <person name="Selengut J.D."/>
            <person name="Sanka R."/>
            <person name="DePew J."/>
            <person name="Purushe J."/>
            <person name="Tulsiani S.M."/>
            <person name="Graham G.C."/>
            <person name="Burns M.-A."/>
            <person name="Dohnt M.F."/>
            <person name="Smythe L.D."/>
            <person name="McKay D.B."/>
            <person name="Craig S.B."/>
            <person name="Vinetz J.M."/>
            <person name="Sutton G.G."/>
            <person name="Nierman W.C."/>
            <person name="Fouts D.E."/>
        </authorList>
    </citation>
    <scope>NUCLEOTIDE SEQUENCE [LARGE SCALE GENOMIC DNA]</scope>
    <source>
        <strain evidence="1 2">LT2116</strain>
    </source>
</reference>
<gene>
    <name evidence="1" type="ORF">LEP1GSC188_3154</name>
</gene>